<evidence type="ECO:0000313" key="2">
    <source>
        <dbReference type="Proteomes" id="UP000309997"/>
    </source>
</evidence>
<dbReference type="Proteomes" id="UP000309997">
    <property type="component" value="Unassembled WGS sequence"/>
</dbReference>
<sequence>MTVDLVADPCIPEHSGNATRMLMNIGHSTGILELPLSQCCLGWEGKDKNIASINADGDRSCNAINEAKMPTMLK</sequence>
<organism evidence="1 2">
    <name type="scientific">Populus alba</name>
    <name type="common">White poplar</name>
    <dbReference type="NCBI Taxonomy" id="43335"/>
    <lineage>
        <taxon>Eukaryota</taxon>
        <taxon>Viridiplantae</taxon>
        <taxon>Streptophyta</taxon>
        <taxon>Embryophyta</taxon>
        <taxon>Tracheophyta</taxon>
        <taxon>Spermatophyta</taxon>
        <taxon>Magnoliopsida</taxon>
        <taxon>eudicotyledons</taxon>
        <taxon>Gunneridae</taxon>
        <taxon>Pentapetalae</taxon>
        <taxon>rosids</taxon>
        <taxon>fabids</taxon>
        <taxon>Malpighiales</taxon>
        <taxon>Salicaceae</taxon>
        <taxon>Saliceae</taxon>
        <taxon>Populus</taxon>
    </lineage>
</organism>
<name>A0ACC4CP45_POPAL</name>
<dbReference type="EMBL" id="RCHU02000002">
    <property type="protein sequence ID" value="KAL3603145.1"/>
    <property type="molecule type" value="Genomic_DNA"/>
</dbReference>
<keyword evidence="2" id="KW-1185">Reference proteome</keyword>
<reference evidence="1 2" key="1">
    <citation type="journal article" date="2024" name="Plant Biotechnol. J.">
        <title>Genome and CRISPR/Cas9 system of a widespread forest tree (Populus alba) in the world.</title>
        <authorList>
            <person name="Liu Y.J."/>
            <person name="Jiang P.F."/>
            <person name="Han X.M."/>
            <person name="Li X.Y."/>
            <person name="Wang H.M."/>
            <person name="Wang Y.J."/>
            <person name="Wang X.X."/>
            <person name="Zeng Q.Y."/>
        </authorList>
    </citation>
    <scope>NUCLEOTIDE SEQUENCE [LARGE SCALE GENOMIC DNA]</scope>
    <source>
        <strain evidence="2">cv. PAL-ZL1</strain>
    </source>
</reference>
<gene>
    <name evidence="1" type="ORF">D5086_004004</name>
</gene>
<proteinExistence type="predicted"/>
<evidence type="ECO:0000313" key="1">
    <source>
        <dbReference type="EMBL" id="KAL3603145.1"/>
    </source>
</evidence>
<protein>
    <submittedName>
        <fullName evidence="1">Uncharacterized protein</fullName>
    </submittedName>
</protein>
<comment type="caution">
    <text evidence="1">The sequence shown here is derived from an EMBL/GenBank/DDBJ whole genome shotgun (WGS) entry which is preliminary data.</text>
</comment>
<accession>A0ACC4CP45</accession>